<evidence type="ECO:0000313" key="4">
    <source>
        <dbReference type="Proteomes" id="UP001156905"/>
    </source>
</evidence>
<keyword evidence="2" id="KW-0732">Signal</keyword>
<reference evidence="4" key="1">
    <citation type="journal article" date="2019" name="Int. J. Syst. Evol. Microbiol.">
        <title>The Global Catalogue of Microorganisms (GCM) 10K type strain sequencing project: providing services to taxonomists for standard genome sequencing and annotation.</title>
        <authorList>
            <consortium name="The Broad Institute Genomics Platform"/>
            <consortium name="The Broad Institute Genome Sequencing Center for Infectious Disease"/>
            <person name="Wu L."/>
            <person name="Ma J."/>
        </authorList>
    </citation>
    <scope>NUCLEOTIDE SEQUENCE [LARGE SCALE GENOMIC DNA]</scope>
    <source>
        <strain evidence="4">NBRC 102520</strain>
    </source>
</reference>
<feature type="compositionally biased region" description="Polar residues" evidence="1">
    <location>
        <begin position="72"/>
        <end position="85"/>
    </location>
</feature>
<feature type="compositionally biased region" description="Low complexity" evidence="1">
    <location>
        <begin position="23"/>
        <end position="43"/>
    </location>
</feature>
<evidence type="ECO:0000256" key="2">
    <source>
        <dbReference type="SAM" id="SignalP"/>
    </source>
</evidence>
<name>A0ABQ6B774_9BRAD</name>
<evidence type="ECO:0000313" key="3">
    <source>
        <dbReference type="EMBL" id="GLR88521.1"/>
    </source>
</evidence>
<accession>A0ABQ6B774</accession>
<keyword evidence="4" id="KW-1185">Reference proteome</keyword>
<feature type="region of interest" description="Disordered" evidence="1">
    <location>
        <begin position="23"/>
        <end position="85"/>
    </location>
</feature>
<sequence length="85" mass="8748">MEITMIKFFLPAVLLTLSMSAHAGGAAQPSQSSSSNLSTAGNSRFPVATQPNSNPFRNPIAQGAPPAVSANPAINSNQTNVRAPQ</sequence>
<organism evidence="3 4">
    <name type="scientific">Bradyrhizobium iriomotense</name>
    <dbReference type="NCBI Taxonomy" id="441950"/>
    <lineage>
        <taxon>Bacteria</taxon>
        <taxon>Pseudomonadati</taxon>
        <taxon>Pseudomonadota</taxon>
        <taxon>Alphaproteobacteria</taxon>
        <taxon>Hyphomicrobiales</taxon>
        <taxon>Nitrobacteraceae</taxon>
        <taxon>Bradyrhizobium</taxon>
    </lineage>
</organism>
<feature type="signal peptide" evidence="2">
    <location>
        <begin position="1"/>
        <end position="23"/>
    </location>
</feature>
<dbReference type="Proteomes" id="UP001156905">
    <property type="component" value="Unassembled WGS sequence"/>
</dbReference>
<comment type="caution">
    <text evidence="3">The sequence shown here is derived from an EMBL/GenBank/DDBJ whole genome shotgun (WGS) entry which is preliminary data.</text>
</comment>
<evidence type="ECO:0000256" key="1">
    <source>
        <dbReference type="SAM" id="MobiDB-lite"/>
    </source>
</evidence>
<protein>
    <submittedName>
        <fullName evidence="3">Uncharacterized protein</fullName>
    </submittedName>
</protein>
<gene>
    <name evidence="3" type="ORF">GCM10007857_52330</name>
</gene>
<feature type="chain" id="PRO_5045828650" evidence="2">
    <location>
        <begin position="24"/>
        <end position="85"/>
    </location>
</feature>
<proteinExistence type="predicted"/>
<dbReference type="EMBL" id="BSOW01000019">
    <property type="protein sequence ID" value="GLR88521.1"/>
    <property type="molecule type" value="Genomic_DNA"/>
</dbReference>